<dbReference type="InterPro" id="IPR001261">
    <property type="entry name" value="ArgE/DapE_CS"/>
</dbReference>
<feature type="binding site" evidence="15">
    <location>
        <position position="141"/>
    </location>
    <ligand>
        <name>Zn(2+)</name>
        <dbReference type="ChEBI" id="CHEBI:29105"/>
        <label>2</label>
    </ligand>
</feature>
<dbReference type="RefSeq" id="WP_133316726.1">
    <property type="nucleotide sequence ID" value="NZ_SMTL01000003.1"/>
</dbReference>
<dbReference type="InterPro" id="IPR005941">
    <property type="entry name" value="DapE_proteobac"/>
</dbReference>
<feature type="binding site" evidence="15">
    <location>
        <position position="169"/>
    </location>
    <ligand>
        <name>Zn(2+)</name>
        <dbReference type="ChEBI" id="CHEBI:29105"/>
        <label>1</label>
    </ligand>
</feature>
<keyword evidence="6 15" id="KW-0028">Amino-acid biosynthesis</keyword>
<dbReference type="AlphaFoldDB" id="A0A4R5UH76"/>
<dbReference type="GO" id="GO:0006526">
    <property type="term" value="P:L-arginine biosynthetic process"/>
    <property type="evidence" value="ECO:0007669"/>
    <property type="project" value="TreeGrafter"/>
</dbReference>
<proteinExistence type="inferred from homology"/>
<dbReference type="GO" id="GO:0009089">
    <property type="term" value="P:lysine biosynthetic process via diaminopimelate"/>
    <property type="evidence" value="ECO:0007669"/>
    <property type="project" value="UniProtKB-UniRule"/>
</dbReference>
<comment type="subunit">
    <text evidence="3 15">Homodimer.</text>
</comment>
<dbReference type="GO" id="GO:0019877">
    <property type="term" value="P:diaminopimelate biosynthetic process"/>
    <property type="evidence" value="ECO:0007669"/>
    <property type="project" value="UniProtKB-UniRule"/>
</dbReference>
<feature type="binding site" evidence="15">
    <location>
        <position position="106"/>
    </location>
    <ligand>
        <name>Zn(2+)</name>
        <dbReference type="ChEBI" id="CHEBI:29105"/>
        <label>1</label>
    </ligand>
</feature>
<feature type="active site" evidence="15">
    <location>
        <position position="75"/>
    </location>
</feature>
<evidence type="ECO:0000313" key="17">
    <source>
        <dbReference type="EMBL" id="TDK35304.1"/>
    </source>
</evidence>
<evidence type="ECO:0000256" key="6">
    <source>
        <dbReference type="ARBA" id="ARBA00022605"/>
    </source>
</evidence>
<evidence type="ECO:0000256" key="12">
    <source>
        <dbReference type="ARBA" id="ARBA00023285"/>
    </source>
</evidence>
<dbReference type="EC" id="3.5.1.18" evidence="4 15"/>
<dbReference type="Gene3D" id="3.40.630.10">
    <property type="entry name" value="Zn peptidases"/>
    <property type="match status" value="2"/>
</dbReference>
<comment type="caution">
    <text evidence="17">The sequence shown here is derived from an EMBL/GenBank/DDBJ whole genome shotgun (WGS) entry which is preliminary data.</text>
</comment>
<dbReference type="HAMAP" id="MF_01690">
    <property type="entry name" value="DapE"/>
    <property type="match status" value="1"/>
</dbReference>
<keyword evidence="18" id="KW-1185">Reference proteome</keyword>
<dbReference type="PROSITE" id="PS00758">
    <property type="entry name" value="ARGE_DAPE_CPG2_1"/>
    <property type="match status" value="1"/>
</dbReference>
<evidence type="ECO:0000256" key="4">
    <source>
        <dbReference type="ARBA" id="ARBA00011921"/>
    </source>
</evidence>
<keyword evidence="9 15" id="KW-0862">Zinc</keyword>
<comment type="cofactor">
    <cofactor evidence="15">
        <name>Zn(2+)</name>
        <dbReference type="ChEBI" id="CHEBI:29105"/>
    </cofactor>
    <cofactor evidence="15">
        <name>Co(2+)</name>
        <dbReference type="ChEBI" id="CHEBI:48828"/>
    </cofactor>
    <text evidence="15">Binds 2 Zn(2+) or Co(2+) ions per subunit.</text>
</comment>
<dbReference type="GO" id="GO:0050897">
    <property type="term" value="F:cobalt ion binding"/>
    <property type="evidence" value="ECO:0007669"/>
    <property type="project" value="UniProtKB-UniRule"/>
</dbReference>
<protein>
    <recommendedName>
        <fullName evidence="5 15">Succinyl-diaminopimelate desuccinylase</fullName>
        <shortName evidence="15">SDAP desuccinylase</shortName>
        <ecNumber evidence="4 15">3.5.1.18</ecNumber>
    </recommendedName>
    <alternativeName>
        <fullName evidence="13 15">N-succinyl-LL-2,6-diaminoheptanedioate amidohydrolase</fullName>
    </alternativeName>
</protein>
<feature type="binding site" evidence="15">
    <location>
        <position position="73"/>
    </location>
    <ligand>
        <name>Zn(2+)</name>
        <dbReference type="ChEBI" id="CHEBI:29105"/>
        <label>1</label>
    </ligand>
</feature>
<feature type="domain" description="Peptidase M20 dimerisation" evidence="16">
    <location>
        <begin position="182"/>
        <end position="288"/>
    </location>
</feature>
<keyword evidence="8 15" id="KW-0378">Hydrolase</keyword>
<dbReference type="PANTHER" id="PTHR43808">
    <property type="entry name" value="ACETYLORNITHINE DEACETYLASE"/>
    <property type="match status" value="1"/>
</dbReference>
<dbReference type="GO" id="GO:0008777">
    <property type="term" value="F:acetylornithine deacetylase activity"/>
    <property type="evidence" value="ECO:0007669"/>
    <property type="project" value="TreeGrafter"/>
</dbReference>
<dbReference type="CDD" id="cd03891">
    <property type="entry name" value="M20_DapE_proteobac"/>
    <property type="match status" value="1"/>
</dbReference>
<evidence type="ECO:0000256" key="14">
    <source>
        <dbReference type="ARBA" id="ARBA00051301"/>
    </source>
</evidence>
<dbReference type="NCBIfam" id="NF009557">
    <property type="entry name" value="PRK13009.1"/>
    <property type="match status" value="1"/>
</dbReference>
<dbReference type="NCBIfam" id="TIGR01246">
    <property type="entry name" value="dapE_proteo"/>
    <property type="match status" value="1"/>
</dbReference>
<keyword evidence="12 15" id="KW-0170">Cobalt</keyword>
<evidence type="ECO:0000256" key="11">
    <source>
        <dbReference type="ARBA" id="ARBA00023154"/>
    </source>
</evidence>
<organism evidence="17 18">
    <name type="scientific">Rhizobium deserti</name>
    <dbReference type="NCBI Taxonomy" id="2547961"/>
    <lineage>
        <taxon>Bacteria</taxon>
        <taxon>Pseudomonadati</taxon>
        <taxon>Pseudomonadota</taxon>
        <taxon>Alphaproteobacteria</taxon>
        <taxon>Hyphomicrobiales</taxon>
        <taxon>Rhizobiaceae</taxon>
        <taxon>Rhizobium/Agrobacterium group</taxon>
        <taxon>Rhizobium</taxon>
    </lineage>
</organism>
<dbReference type="OrthoDB" id="9809784at2"/>
<dbReference type="UniPathway" id="UPA00034">
    <property type="reaction ID" value="UER00021"/>
</dbReference>
<dbReference type="EMBL" id="SMTL01000003">
    <property type="protein sequence ID" value="TDK35304.1"/>
    <property type="molecule type" value="Genomic_DNA"/>
</dbReference>
<dbReference type="InterPro" id="IPR011650">
    <property type="entry name" value="Peptidase_M20_dimer"/>
</dbReference>
<keyword evidence="11 15" id="KW-0457">Lysine biosynthesis</keyword>
<dbReference type="Proteomes" id="UP000295238">
    <property type="component" value="Unassembled WGS sequence"/>
</dbReference>
<feature type="binding site" evidence="15">
    <location>
        <position position="106"/>
    </location>
    <ligand>
        <name>Zn(2+)</name>
        <dbReference type="ChEBI" id="CHEBI:29105"/>
        <label>2</label>
    </ligand>
</feature>
<evidence type="ECO:0000313" key="18">
    <source>
        <dbReference type="Proteomes" id="UP000295238"/>
    </source>
</evidence>
<dbReference type="PANTHER" id="PTHR43808:SF31">
    <property type="entry name" value="N-ACETYL-L-CITRULLINE DEACETYLASE"/>
    <property type="match status" value="1"/>
</dbReference>
<dbReference type="InterPro" id="IPR050072">
    <property type="entry name" value="Peptidase_M20A"/>
</dbReference>
<comment type="function">
    <text evidence="15">Catalyzes the hydrolysis of N-succinyl-L,L-diaminopimelic acid (SDAP), forming succinate and LL-2,6-diaminopimelate (DAP), an intermediate involved in the bacterial biosynthesis of lysine and meso-diaminopimelic acid, an essential component of bacterial cell walls.</text>
</comment>
<keyword evidence="7 15" id="KW-0479">Metal-binding</keyword>
<evidence type="ECO:0000256" key="3">
    <source>
        <dbReference type="ARBA" id="ARBA00011738"/>
    </source>
</evidence>
<comment type="similarity">
    <text evidence="2 15">Belongs to the peptidase M20A family. DapE subfamily.</text>
</comment>
<evidence type="ECO:0000256" key="2">
    <source>
        <dbReference type="ARBA" id="ARBA00006746"/>
    </source>
</evidence>
<dbReference type="InterPro" id="IPR002933">
    <property type="entry name" value="Peptidase_M20"/>
</dbReference>
<dbReference type="PROSITE" id="PS00759">
    <property type="entry name" value="ARGE_DAPE_CPG2_2"/>
    <property type="match status" value="1"/>
</dbReference>
<evidence type="ECO:0000256" key="10">
    <source>
        <dbReference type="ARBA" id="ARBA00022915"/>
    </source>
</evidence>
<comment type="catalytic activity">
    <reaction evidence="14 15">
        <text>N-succinyl-(2S,6S)-2,6-diaminopimelate + H2O = (2S,6S)-2,6-diaminopimelate + succinate</text>
        <dbReference type="Rhea" id="RHEA:22608"/>
        <dbReference type="ChEBI" id="CHEBI:15377"/>
        <dbReference type="ChEBI" id="CHEBI:30031"/>
        <dbReference type="ChEBI" id="CHEBI:57609"/>
        <dbReference type="ChEBI" id="CHEBI:58087"/>
        <dbReference type="EC" id="3.5.1.18"/>
    </reaction>
</comment>
<evidence type="ECO:0000256" key="5">
    <source>
        <dbReference type="ARBA" id="ARBA00022391"/>
    </source>
</evidence>
<evidence type="ECO:0000256" key="1">
    <source>
        <dbReference type="ARBA" id="ARBA00005130"/>
    </source>
</evidence>
<evidence type="ECO:0000256" key="8">
    <source>
        <dbReference type="ARBA" id="ARBA00022801"/>
    </source>
</evidence>
<name>A0A4R5UH76_9HYPH</name>
<dbReference type="GO" id="GO:0008270">
    <property type="term" value="F:zinc ion binding"/>
    <property type="evidence" value="ECO:0007669"/>
    <property type="project" value="UniProtKB-UniRule"/>
</dbReference>
<evidence type="ECO:0000256" key="9">
    <source>
        <dbReference type="ARBA" id="ARBA00022833"/>
    </source>
</evidence>
<feature type="active site" description="Proton acceptor" evidence="15">
    <location>
        <position position="140"/>
    </location>
</feature>
<accession>A0A4R5UH76</accession>
<evidence type="ECO:0000256" key="13">
    <source>
        <dbReference type="ARBA" id="ARBA00031891"/>
    </source>
</evidence>
<evidence type="ECO:0000256" key="7">
    <source>
        <dbReference type="ARBA" id="ARBA00022723"/>
    </source>
</evidence>
<feature type="binding site" evidence="15">
    <location>
        <position position="366"/>
    </location>
    <ligand>
        <name>Zn(2+)</name>
        <dbReference type="ChEBI" id="CHEBI:29105"/>
        <label>2</label>
    </ligand>
</feature>
<keyword evidence="10 15" id="KW-0220">Diaminopimelate biosynthesis</keyword>
<reference evidence="17 18" key="1">
    <citation type="submission" date="2019-03" db="EMBL/GenBank/DDBJ databases">
        <title>Rhizobium sp. nov., an bacterium isolated from biocrust in Mu Us Desert.</title>
        <authorList>
            <person name="Lixiong L."/>
        </authorList>
    </citation>
    <scope>NUCLEOTIDE SEQUENCE [LARGE SCALE GENOMIC DNA]</scope>
    <source>
        <strain evidence="17 18">SPY-1</strain>
    </source>
</reference>
<dbReference type="SUPFAM" id="SSF53187">
    <property type="entry name" value="Zn-dependent exopeptidases"/>
    <property type="match status" value="1"/>
</dbReference>
<dbReference type="GO" id="GO:0009014">
    <property type="term" value="F:succinyl-diaminopimelate desuccinylase activity"/>
    <property type="evidence" value="ECO:0007669"/>
    <property type="project" value="UniProtKB-UniRule"/>
</dbReference>
<gene>
    <name evidence="15 17" type="primary">dapE</name>
    <name evidence="17" type="ORF">E2F50_13730</name>
</gene>
<evidence type="ECO:0000259" key="16">
    <source>
        <dbReference type="Pfam" id="PF07687"/>
    </source>
</evidence>
<comment type="pathway">
    <text evidence="1 15">Amino-acid biosynthesis; L-lysine biosynthesis via DAP pathway; LL-2,6-diaminopimelate from (S)-tetrahydrodipicolinate (succinylase route): step 3/3.</text>
</comment>
<sequence>MSASDPVGNLQSLIRCPSVTPAEGGALSALEAMLKPLGFRVERMVASEPGMPDIENLYARLGTEGPHLMFAGHTDVVPPGDEAAWSHPPFAADIEAGEMFGRGAVDMKGGIACFVAAVARHVEKHGPPKGSISFLITGDEEGPAINGTEKLLAWAAGRGERWDACLVGEPTNPDLLGDMIKIGRRGSVSGKVTAFGVQGHAAYPHLADNPVRGLLPLAAALMDPPFDGGTPEFPASNLEVTSIDVGNPATNVIPAKAAFAFNIRFNDTWTADTVKAEIVRRLDEAAAAGALRPDRDPVRYEVLWAERPSHVFLTRNNGLIASLAAAVEEVTGRSPALSTTGGTSDARFIKDYCSVVEFGLVGQTMHMVDERVALADLETLTQIYGTFLSRWFDNALLS</sequence>
<dbReference type="InterPro" id="IPR036264">
    <property type="entry name" value="Bact_exopeptidase_dim_dom"/>
</dbReference>
<dbReference type="Pfam" id="PF01546">
    <property type="entry name" value="Peptidase_M20"/>
    <property type="match status" value="1"/>
</dbReference>
<evidence type="ECO:0000256" key="15">
    <source>
        <dbReference type="HAMAP-Rule" id="MF_01690"/>
    </source>
</evidence>
<dbReference type="SUPFAM" id="SSF55031">
    <property type="entry name" value="Bacterial exopeptidase dimerisation domain"/>
    <property type="match status" value="1"/>
</dbReference>
<dbReference type="Pfam" id="PF07687">
    <property type="entry name" value="M20_dimer"/>
    <property type="match status" value="1"/>
</dbReference>